<dbReference type="EMBL" id="BAABGY010000016">
    <property type="protein sequence ID" value="GAA4342538.1"/>
    <property type="molecule type" value="Genomic_DNA"/>
</dbReference>
<evidence type="ECO:0000313" key="2">
    <source>
        <dbReference type="EMBL" id="GAA4342538.1"/>
    </source>
</evidence>
<gene>
    <name evidence="2" type="ORF">GCM10023184_42090</name>
</gene>
<evidence type="ECO:0000256" key="1">
    <source>
        <dbReference type="SAM" id="Phobius"/>
    </source>
</evidence>
<protein>
    <recommendedName>
        <fullName evidence="4">DUF2127 domain-containing protein</fullName>
    </recommendedName>
</protein>
<keyword evidence="1" id="KW-0472">Membrane</keyword>
<feature type="transmembrane region" description="Helical" evidence="1">
    <location>
        <begin position="25"/>
        <end position="45"/>
    </location>
</feature>
<comment type="caution">
    <text evidence="2">The sequence shown here is derived from an EMBL/GenBank/DDBJ whole genome shotgun (WGS) entry which is preliminary data.</text>
</comment>
<accession>A0ABP8HQ71</accession>
<evidence type="ECO:0008006" key="4">
    <source>
        <dbReference type="Google" id="ProtNLM"/>
    </source>
</evidence>
<organism evidence="2 3">
    <name type="scientific">Flaviaesturariibacter amylovorans</name>
    <dbReference type="NCBI Taxonomy" id="1084520"/>
    <lineage>
        <taxon>Bacteria</taxon>
        <taxon>Pseudomonadati</taxon>
        <taxon>Bacteroidota</taxon>
        <taxon>Chitinophagia</taxon>
        <taxon>Chitinophagales</taxon>
        <taxon>Chitinophagaceae</taxon>
        <taxon>Flaviaestuariibacter</taxon>
    </lineage>
</organism>
<reference evidence="3" key="1">
    <citation type="journal article" date="2019" name="Int. J. Syst. Evol. Microbiol.">
        <title>The Global Catalogue of Microorganisms (GCM) 10K type strain sequencing project: providing services to taxonomists for standard genome sequencing and annotation.</title>
        <authorList>
            <consortium name="The Broad Institute Genomics Platform"/>
            <consortium name="The Broad Institute Genome Sequencing Center for Infectious Disease"/>
            <person name="Wu L."/>
            <person name="Ma J."/>
        </authorList>
    </citation>
    <scope>NUCLEOTIDE SEQUENCE [LARGE SCALE GENOMIC DNA]</scope>
    <source>
        <strain evidence="3">JCM 17919</strain>
    </source>
</reference>
<feature type="transmembrane region" description="Helical" evidence="1">
    <location>
        <begin position="57"/>
        <end position="76"/>
    </location>
</feature>
<evidence type="ECO:0000313" key="3">
    <source>
        <dbReference type="Proteomes" id="UP001501725"/>
    </source>
</evidence>
<keyword evidence="1" id="KW-0812">Transmembrane</keyword>
<proteinExistence type="predicted"/>
<keyword evidence="1" id="KW-1133">Transmembrane helix</keyword>
<feature type="transmembrane region" description="Helical" evidence="1">
    <location>
        <begin position="82"/>
        <end position="100"/>
    </location>
</feature>
<dbReference type="RefSeq" id="WP_345257919.1">
    <property type="nucleotide sequence ID" value="NZ_BAABGY010000016.1"/>
</dbReference>
<name>A0ABP8HQ71_9BACT</name>
<sequence length="120" mass="13732">MLKELWEQIVNYYTMLGERYSVDPVLFVGIHIVATPLFIWAVAWLVRSHRRGRSPFWPALTAIFVFNAANIYLVLFGRNLPFRVYAVITTSTLISGYGSWRKVKKQLAAAAPHQQQPPPS</sequence>
<keyword evidence="3" id="KW-1185">Reference proteome</keyword>
<dbReference type="Proteomes" id="UP001501725">
    <property type="component" value="Unassembled WGS sequence"/>
</dbReference>